<dbReference type="STRING" id="269670.SAMN02982927_02515"/>
<dbReference type="RefSeq" id="WP_093673478.1">
    <property type="nucleotide sequence ID" value="NZ_FOOY01000018.1"/>
</dbReference>
<dbReference type="PROSITE" id="PS51900">
    <property type="entry name" value="CB"/>
    <property type="match status" value="1"/>
</dbReference>
<dbReference type="InterPro" id="IPR002104">
    <property type="entry name" value="Integrase_catalytic"/>
</dbReference>
<evidence type="ECO:0000256" key="1">
    <source>
        <dbReference type="ARBA" id="ARBA00008857"/>
    </source>
</evidence>
<dbReference type="CDD" id="cd00397">
    <property type="entry name" value="DNA_BRE_C"/>
    <property type="match status" value="1"/>
</dbReference>
<dbReference type="Proteomes" id="UP000198752">
    <property type="component" value="Unassembled WGS sequence"/>
</dbReference>
<dbReference type="InterPro" id="IPR013762">
    <property type="entry name" value="Integrase-like_cat_sf"/>
</dbReference>
<evidence type="ECO:0000256" key="4">
    <source>
        <dbReference type="PROSITE-ProRule" id="PRU01248"/>
    </source>
</evidence>
<feature type="domain" description="Core-binding (CB)" evidence="6">
    <location>
        <begin position="20"/>
        <end position="105"/>
    </location>
</feature>
<dbReference type="Gene3D" id="1.10.443.10">
    <property type="entry name" value="Intergrase catalytic core"/>
    <property type="match status" value="1"/>
</dbReference>
<dbReference type="EMBL" id="FOOY01000018">
    <property type="protein sequence ID" value="SFG70885.1"/>
    <property type="molecule type" value="Genomic_DNA"/>
</dbReference>
<feature type="domain" description="Tyr recombinase" evidence="5">
    <location>
        <begin position="125"/>
        <end position="304"/>
    </location>
</feature>
<dbReference type="InterPro" id="IPR050090">
    <property type="entry name" value="Tyrosine_recombinase_XerCD"/>
</dbReference>
<dbReference type="InterPro" id="IPR044068">
    <property type="entry name" value="CB"/>
</dbReference>
<dbReference type="Pfam" id="PF00589">
    <property type="entry name" value="Phage_integrase"/>
    <property type="match status" value="1"/>
</dbReference>
<dbReference type="InterPro" id="IPR011010">
    <property type="entry name" value="DNA_brk_join_enz"/>
</dbReference>
<evidence type="ECO:0000313" key="7">
    <source>
        <dbReference type="EMBL" id="SFG70885.1"/>
    </source>
</evidence>
<protein>
    <submittedName>
        <fullName evidence="7">Site-specific recombinase XerD</fullName>
    </submittedName>
</protein>
<gene>
    <name evidence="7" type="ORF">SAMN02982927_02515</name>
</gene>
<dbReference type="AlphaFoldDB" id="A0A1I2U167"/>
<accession>A0A1I2U167</accession>
<name>A0A1I2U167_9BACL</name>
<evidence type="ECO:0000259" key="6">
    <source>
        <dbReference type="PROSITE" id="PS51900"/>
    </source>
</evidence>
<dbReference type="SUPFAM" id="SSF56349">
    <property type="entry name" value="DNA breaking-rejoining enzymes"/>
    <property type="match status" value="1"/>
</dbReference>
<dbReference type="GO" id="GO:0006310">
    <property type="term" value="P:DNA recombination"/>
    <property type="evidence" value="ECO:0007669"/>
    <property type="project" value="UniProtKB-KW"/>
</dbReference>
<comment type="similarity">
    <text evidence="1">Belongs to the 'phage' integrase family.</text>
</comment>
<dbReference type="GO" id="GO:0003677">
    <property type="term" value="F:DNA binding"/>
    <property type="evidence" value="ECO:0007669"/>
    <property type="project" value="UniProtKB-UniRule"/>
</dbReference>
<keyword evidence="2 4" id="KW-0238">DNA-binding</keyword>
<dbReference type="InterPro" id="IPR010998">
    <property type="entry name" value="Integrase_recombinase_N"/>
</dbReference>
<evidence type="ECO:0000259" key="5">
    <source>
        <dbReference type="PROSITE" id="PS51898"/>
    </source>
</evidence>
<dbReference type="GO" id="GO:0015074">
    <property type="term" value="P:DNA integration"/>
    <property type="evidence" value="ECO:0007669"/>
    <property type="project" value="InterPro"/>
</dbReference>
<reference evidence="8" key="1">
    <citation type="submission" date="2016-10" db="EMBL/GenBank/DDBJ databases">
        <authorList>
            <person name="Varghese N."/>
            <person name="Submissions S."/>
        </authorList>
    </citation>
    <scope>NUCLEOTIDE SEQUENCE [LARGE SCALE GENOMIC DNA]</scope>
    <source>
        <strain evidence="8">ATCC 700379</strain>
    </source>
</reference>
<sequence length="313" mass="36674">MRRKMLTVDQQKLINHSSTIDDESAIKEFVKSRRLKNVRETTITYYENVIHVMKRDMEQLHINKQLIELSEKDVEDIILLWKSKIKITSINSKLRGVRPFFSYLKEKGMIKKNPTANIKLLRERKQIRATLEDFEVKKIADYFKKQQSFSGYRNLIMFYLLLDTGVRISECIGIQLGDIDGRRLIVRETKNLQQRLVFLSKNMVEKLQSYIKVRGSLSHDYMFINCDNKILCKSSFQAQLREAAQAVGIKKQVSPHVCRRTYAKNAVMRGMDPFSLAMLLGHQSIEITKRYVQIWGSDLEVQAEKKHDYSGIF</sequence>
<keyword evidence="3" id="KW-0233">DNA recombination</keyword>
<evidence type="ECO:0000313" key="8">
    <source>
        <dbReference type="Proteomes" id="UP000198752"/>
    </source>
</evidence>
<dbReference type="PANTHER" id="PTHR30349">
    <property type="entry name" value="PHAGE INTEGRASE-RELATED"/>
    <property type="match status" value="1"/>
</dbReference>
<proteinExistence type="inferred from homology"/>
<evidence type="ECO:0000256" key="2">
    <source>
        <dbReference type="ARBA" id="ARBA00023125"/>
    </source>
</evidence>
<dbReference type="PANTHER" id="PTHR30349:SF41">
    <property type="entry name" value="INTEGRASE_RECOMBINASE PROTEIN MJ0367-RELATED"/>
    <property type="match status" value="1"/>
</dbReference>
<keyword evidence="8" id="KW-1185">Reference proteome</keyword>
<dbReference type="Gene3D" id="1.10.150.130">
    <property type="match status" value="1"/>
</dbReference>
<dbReference type="PROSITE" id="PS51898">
    <property type="entry name" value="TYR_RECOMBINASE"/>
    <property type="match status" value="1"/>
</dbReference>
<evidence type="ECO:0000256" key="3">
    <source>
        <dbReference type="ARBA" id="ARBA00023172"/>
    </source>
</evidence>
<organism evidence="7 8">
    <name type="scientific">Sporolactobacillus nakayamae</name>
    <dbReference type="NCBI Taxonomy" id="269670"/>
    <lineage>
        <taxon>Bacteria</taxon>
        <taxon>Bacillati</taxon>
        <taxon>Bacillota</taxon>
        <taxon>Bacilli</taxon>
        <taxon>Bacillales</taxon>
        <taxon>Sporolactobacillaceae</taxon>
        <taxon>Sporolactobacillus</taxon>
    </lineage>
</organism>
<dbReference type="OrthoDB" id="107900at2"/>